<comment type="subcellular location">
    <subcellularLocation>
        <location evidence="1 12">Mitochondrion membrane</location>
        <topology evidence="1 12">Single-pass membrane protein</topology>
    </subcellularLocation>
</comment>
<keyword evidence="8 12" id="KW-0406">Ion transport</keyword>
<evidence type="ECO:0000256" key="7">
    <source>
        <dbReference type="ARBA" id="ARBA00022989"/>
    </source>
</evidence>
<evidence type="ECO:0000256" key="9">
    <source>
        <dbReference type="ARBA" id="ARBA00023128"/>
    </source>
</evidence>
<evidence type="ECO:0000256" key="10">
    <source>
        <dbReference type="ARBA" id="ARBA00023136"/>
    </source>
</evidence>
<evidence type="ECO:0000256" key="3">
    <source>
        <dbReference type="ARBA" id="ARBA00022448"/>
    </source>
</evidence>
<reference evidence="13" key="1">
    <citation type="journal article" date="2014" name="BMC Genomics">
        <title>Gene rearrangements in gekkonid mitochondrial genomes with shuffling, loss, and reassignment of tRNA genes.</title>
        <authorList>
            <person name="Kumazawa Y."/>
            <person name="Miura S."/>
            <person name="Yamada C."/>
            <person name="Hashiguchi Y."/>
        </authorList>
    </citation>
    <scope>NUCLEOTIDE SEQUENCE</scope>
    <source>
        <strain evidence="13">Pgui1</strain>
    </source>
</reference>
<dbReference type="EMBL" id="AB661664">
    <property type="protein sequence ID" value="BAP90274.1"/>
    <property type="molecule type" value="Genomic_DNA"/>
</dbReference>
<keyword evidence="9 12" id="KW-0496">Mitochondrion</keyword>
<dbReference type="GO" id="GO:0015078">
    <property type="term" value="F:proton transmembrane transporter activity"/>
    <property type="evidence" value="ECO:0007669"/>
    <property type="project" value="InterPro"/>
</dbReference>
<keyword evidence="4 12" id="KW-0138">CF(0)</keyword>
<evidence type="ECO:0000256" key="1">
    <source>
        <dbReference type="ARBA" id="ARBA00004304"/>
    </source>
</evidence>
<proteinExistence type="inferred from homology"/>
<evidence type="ECO:0000256" key="5">
    <source>
        <dbReference type="ARBA" id="ARBA00022692"/>
    </source>
</evidence>
<comment type="similarity">
    <text evidence="2 12">Belongs to the ATPase protein 8 family.</text>
</comment>
<dbReference type="GO" id="GO:0045259">
    <property type="term" value="C:proton-transporting ATP synthase complex"/>
    <property type="evidence" value="ECO:0007669"/>
    <property type="project" value="UniProtKB-KW"/>
</dbReference>
<dbReference type="AlphaFoldDB" id="A0A0A1H9Q6"/>
<keyword evidence="5 12" id="KW-0812">Transmembrane</keyword>
<evidence type="ECO:0000256" key="6">
    <source>
        <dbReference type="ARBA" id="ARBA00022781"/>
    </source>
</evidence>
<evidence type="ECO:0000256" key="8">
    <source>
        <dbReference type="ARBA" id="ARBA00023065"/>
    </source>
</evidence>
<protein>
    <recommendedName>
        <fullName evidence="12">ATP synthase complex subunit 8</fullName>
    </recommendedName>
</protein>
<sequence length="54" mass="6668">MPQLNPAPWLMTFIMSWTALFMIHNTMMKFYPINLIQHTHIQYQLTTPWTWSWQ</sequence>
<evidence type="ECO:0000313" key="13">
    <source>
        <dbReference type="EMBL" id="BAP90274.1"/>
    </source>
</evidence>
<dbReference type="Pfam" id="PF00895">
    <property type="entry name" value="ATP-synt_8"/>
    <property type="match status" value="1"/>
</dbReference>
<keyword evidence="10" id="KW-0472">Membrane</keyword>
<keyword evidence="11" id="KW-0066">ATP synthesis</keyword>
<organism evidence="13">
    <name type="scientific">Phelsuma guimbeaui</name>
    <dbReference type="NCBI Taxonomy" id="232314"/>
    <lineage>
        <taxon>Eukaryota</taxon>
        <taxon>Metazoa</taxon>
        <taxon>Chordata</taxon>
        <taxon>Craniata</taxon>
        <taxon>Vertebrata</taxon>
        <taxon>Euteleostomi</taxon>
        <taxon>Lepidosauria</taxon>
        <taxon>Squamata</taxon>
        <taxon>Bifurcata</taxon>
        <taxon>Gekkota</taxon>
        <taxon>Gekkonidae</taxon>
        <taxon>Gekkoninae</taxon>
        <taxon>Phelsuma</taxon>
    </lineage>
</organism>
<name>A0A0A1H9Q6_9SAUR</name>
<evidence type="ECO:0000256" key="4">
    <source>
        <dbReference type="ARBA" id="ARBA00022547"/>
    </source>
</evidence>
<gene>
    <name evidence="13" type="primary">AT8</name>
</gene>
<evidence type="ECO:0000256" key="2">
    <source>
        <dbReference type="ARBA" id="ARBA00008892"/>
    </source>
</evidence>
<dbReference type="GO" id="GO:0031966">
    <property type="term" value="C:mitochondrial membrane"/>
    <property type="evidence" value="ECO:0007669"/>
    <property type="project" value="UniProtKB-SubCell"/>
</dbReference>
<dbReference type="GO" id="GO:0015986">
    <property type="term" value="P:proton motive force-driven ATP synthesis"/>
    <property type="evidence" value="ECO:0007669"/>
    <property type="project" value="InterPro"/>
</dbReference>
<keyword evidence="3 12" id="KW-0813">Transport</keyword>
<dbReference type="InterPro" id="IPR001421">
    <property type="entry name" value="ATP8_metazoa"/>
</dbReference>
<evidence type="ECO:0000256" key="11">
    <source>
        <dbReference type="ARBA" id="ARBA00023310"/>
    </source>
</evidence>
<evidence type="ECO:0000256" key="12">
    <source>
        <dbReference type="RuleBase" id="RU003661"/>
    </source>
</evidence>
<keyword evidence="7" id="KW-1133">Transmembrane helix</keyword>
<geneLocation type="mitochondrion" evidence="13"/>
<keyword evidence="6 12" id="KW-0375">Hydrogen ion transport</keyword>
<accession>A0A0A1H9Q6</accession>